<gene>
    <name evidence="6" type="ORF">PCC6912_30850</name>
</gene>
<dbReference type="Pfam" id="PF01266">
    <property type="entry name" value="DAO"/>
    <property type="match status" value="1"/>
</dbReference>
<keyword evidence="7" id="KW-1185">Reference proteome</keyword>
<evidence type="ECO:0000256" key="1">
    <source>
        <dbReference type="ARBA" id="ARBA00001974"/>
    </source>
</evidence>
<dbReference type="GO" id="GO:0050660">
    <property type="term" value="F:flavin adenine dinucleotide binding"/>
    <property type="evidence" value="ECO:0007669"/>
    <property type="project" value="InterPro"/>
</dbReference>
<sequence>MKVTVVGAGIIGLSAAWALCREGHQVTVYEQGTLPNSLGSSVDQHRLIRFPYGRKLGYTRMVFDAYRAWEQLWADIGKQLYAPTGTLVLASATESWASDSATTLEQLGIGVRWLNAEQLQAAFPLLMADGVESAFYLDSGDVLLAEKIIAAMAEYLSHKGVILHTQTQVRDIDPDRSRIVLAGAIADADTLVIAAGAWVTRLLPDFGKRVTPSRQVVVYVEPPVETKAQWLNAPMILDIDPECGFYLVPPVLGTDLKIGDHRFTLTGNPDRDRTAGEAEAQQIYKQLERRIKDFNRYQLKSACTCFYTVAPEEHFIVEPLGNSWVMSGFSGHGFKFGPLLGLRLAEAIAHRCTPTFLSQWAAGEP</sequence>
<dbReference type="PANTHER" id="PTHR10961:SF46">
    <property type="entry name" value="PEROXISOMAL SARCOSINE OXIDASE"/>
    <property type="match status" value="1"/>
</dbReference>
<evidence type="ECO:0000256" key="3">
    <source>
        <dbReference type="ARBA" id="ARBA00022827"/>
    </source>
</evidence>
<name>A0A433NDV0_CHLFR</name>
<dbReference type="Gene3D" id="3.50.50.60">
    <property type="entry name" value="FAD/NAD(P)-binding domain"/>
    <property type="match status" value="1"/>
</dbReference>
<evidence type="ECO:0000256" key="2">
    <source>
        <dbReference type="ARBA" id="ARBA00022630"/>
    </source>
</evidence>
<proteinExistence type="predicted"/>
<dbReference type="STRING" id="211165.GCA_000317285_01361"/>
<protein>
    <submittedName>
        <fullName evidence="6">FAD-dependent oxidoreductase</fullName>
    </submittedName>
</protein>
<dbReference type="PANTHER" id="PTHR10961">
    <property type="entry name" value="PEROXISOMAL SARCOSINE OXIDASE"/>
    <property type="match status" value="1"/>
</dbReference>
<dbReference type="InterPro" id="IPR006076">
    <property type="entry name" value="FAD-dep_OxRdtase"/>
</dbReference>
<dbReference type="EMBL" id="RSCJ01000011">
    <property type="protein sequence ID" value="RUR80225.1"/>
    <property type="molecule type" value="Genomic_DNA"/>
</dbReference>
<feature type="domain" description="FAD dependent oxidoreductase" evidence="5">
    <location>
        <begin position="2"/>
        <end position="346"/>
    </location>
</feature>
<dbReference type="AlphaFoldDB" id="A0A433NDV0"/>
<keyword evidence="2" id="KW-0285">Flavoprotein</keyword>
<keyword evidence="4" id="KW-0560">Oxidoreductase</keyword>
<evidence type="ECO:0000259" key="5">
    <source>
        <dbReference type="Pfam" id="PF01266"/>
    </source>
</evidence>
<keyword evidence="3" id="KW-0274">FAD</keyword>
<evidence type="ECO:0000313" key="6">
    <source>
        <dbReference type="EMBL" id="RUR80225.1"/>
    </source>
</evidence>
<dbReference type="SUPFAM" id="SSF54373">
    <property type="entry name" value="FAD-linked reductases, C-terminal domain"/>
    <property type="match status" value="1"/>
</dbReference>
<accession>A0A433NDV0</accession>
<evidence type="ECO:0000256" key="4">
    <source>
        <dbReference type="ARBA" id="ARBA00023002"/>
    </source>
</evidence>
<evidence type="ECO:0000313" key="7">
    <source>
        <dbReference type="Proteomes" id="UP000268857"/>
    </source>
</evidence>
<dbReference type="RefSeq" id="WP_016873894.1">
    <property type="nucleotide sequence ID" value="NZ_AJLN01000050.1"/>
</dbReference>
<dbReference type="Proteomes" id="UP000268857">
    <property type="component" value="Unassembled WGS sequence"/>
</dbReference>
<dbReference type="Gene3D" id="3.30.9.10">
    <property type="entry name" value="D-Amino Acid Oxidase, subunit A, domain 2"/>
    <property type="match status" value="1"/>
</dbReference>
<dbReference type="InterPro" id="IPR045170">
    <property type="entry name" value="MTOX"/>
</dbReference>
<dbReference type="InterPro" id="IPR036188">
    <property type="entry name" value="FAD/NAD-bd_sf"/>
</dbReference>
<organism evidence="6 7">
    <name type="scientific">Chlorogloeopsis fritschii PCC 6912</name>
    <dbReference type="NCBI Taxonomy" id="211165"/>
    <lineage>
        <taxon>Bacteria</taxon>
        <taxon>Bacillati</taxon>
        <taxon>Cyanobacteriota</taxon>
        <taxon>Cyanophyceae</taxon>
        <taxon>Nostocales</taxon>
        <taxon>Chlorogloeopsidaceae</taxon>
        <taxon>Chlorogloeopsis</taxon>
    </lineage>
</organism>
<dbReference type="GO" id="GO:0008115">
    <property type="term" value="F:sarcosine oxidase activity"/>
    <property type="evidence" value="ECO:0007669"/>
    <property type="project" value="TreeGrafter"/>
</dbReference>
<dbReference type="SUPFAM" id="SSF51905">
    <property type="entry name" value="FAD/NAD(P)-binding domain"/>
    <property type="match status" value="1"/>
</dbReference>
<reference evidence="6 7" key="1">
    <citation type="journal article" date="2019" name="Genome Biol. Evol.">
        <title>Day and night: Metabolic profiles and evolutionary relationships of six axenic non-marine cyanobacteria.</title>
        <authorList>
            <person name="Will S.E."/>
            <person name="Henke P."/>
            <person name="Boedeker C."/>
            <person name="Huang S."/>
            <person name="Brinkmann H."/>
            <person name="Rohde M."/>
            <person name="Jarek M."/>
            <person name="Friedl T."/>
            <person name="Seufert S."/>
            <person name="Schumacher M."/>
            <person name="Overmann J."/>
            <person name="Neumann-Schaal M."/>
            <person name="Petersen J."/>
        </authorList>
    </citation>
    <scope>NUCLEOTIDE SEQUENCE [LARGE SCALE GENOMIC DNA]</scope>
    <source>
        <strain evidence="6 7">PCC 6912</strain>
    </source>
</reference>
<comment type="cofactor">
    <cofactor evidence="1">
        <name>FAD</name>
        <dbReference type="ChEBI" id="CHEBI:57692"/>
    </cofactor>
</comment>
<dbReference type="OrthoDB" id="9794226at2"/>
<comment type="caution">
    <text evidence="6">The sequence shown here is derived from an EMBL/GenBank/DDBJ whole genome shotgun (WGS) entry which is preliminary data.</text>
</comment>